<feature type="transmembrane region" description="Helical" evidence="6">
    <location>
        <begin position="232"/>
        <end position="253"/>
    </location>
</feature>
<dbReference type="Proteomes" id="UP000077266">
    <property type="component" value="Unassembled WGS sequence"/>
</dbReference>
<evidence type="ECO:0000256" key="2">
    <source>
        <dbReference type="ARBA" id="ARBA00022692"/>
    </source>
</evidence>
<dbReference type="SUPFAM" id="SSF103481">
    <property type="entry name" value="Multidrug resistance efflux transporter EmrE"/>
    <property type="match status" value="2"/>
</dbReference>
<feature type="transmembrane region" description="Helical" evidence="6">
    <location>
        <begin position="168"/>
        <end position="186"/>
    </location>
</feature>
<feature type="region of interest" description="Disordered" evidence="5">
    <location>
        <begin position="374"/>
        <end position="442"/>
    </location>
</feature>
<dbReference type="PANTHER" id="PTHR11132">
    <property type="entry name" value="SOLUTE CARRIER FAMILY 35"/>
    <property type="match status" value="1"/>
</dbReference>
<evidence type="ECO:0000256" key="6">
    <source>
        <dbReference type="SAM" id="Phobius"/>
    </source>
</evidence>
<dbReference type="InterPro" id="IPR037185">
    <property type="entry name" value="EmrE-like"/>
</dbReference>
<evidence type="ECO:0000259" key="7">
    <source>
        <dbReference type="Pfam" id="PF03151"/>
    </source>
</evidence>
<accession>A0A165I370</accession>
<keyword evidence="4 6" id="KW-0472">Membrane</keyword>
<feature type="compositionally biased region" description="Basic and acidic residues" evidence="5">
    <location>
        <begin position="410"/>
        <end position="422"/>
    </location>
</feature>
<name>A0A165I370_EXIGL</name>
<dbReference type="Pfam" id="PF03151">
    <property type="entry name" value="TPT"/>
    <property type="match status" value="1"/>
</dbReference>
<feature type="transmembrane region" description="Helical" evidence="6">
    <location>
        <begin position="273"/>
        <end position="293"/>
    </location>
</feature>
<feature type="transmembrane region" description="Helical" evidence="6">
    <location>
        <begin position="117"/>
        <end position="135"/>
    </location>
</feature>
<feature type="transmembrane region" description="Helical" evidence="6">
    <location>
        <begin position="192"/>
        <end position="211"/>
    </location>
</feature>
<sequence>MPSLSLGHGHGHGLSLDTLEVPSPATGATPAERSRLWWRNVLVNSIFVVAWFTFSALLLLYNKAIVAKDYFAFPYPLFGTTVQMPIQFALAAAFRYARPQTFKPARNPSRRDYFTKVLPTAAATGLDIGLGNLSLKLITVSLYTMVKSASLIFVLGFAFLFKLEKYSLRLVLVIGLITLGVFLMTFQTTSSVAWGGIALVLTASLLAGFRWSCTQLLLRKEEVGLDNPAATIFWLAPLMGFTIALVSLGVDNWSVVLHDETFFGTPARVGKTLLMLGLPGIVAFLMVMSEFYLLQRTGIVTTSIVGIFKEVATISLGAWVFGDEVTPVKITGLAVTVSGIALYTWHKYRKTVEGSRVEEEGYALVREEEAFALGDDEEEEEVRHRKHRDSADGDMGRRSTGSEDADGDSLLDRGEGDDDARSVRTVNTVGTVGSTARKWRDR</sequence>
<feature type="transmembrane region" description="Helical" evidence="6">
    <location>
        <begin position="41"/>
        <end position="61"/>
    </location>
</feature>
<keyword evidence="9" id="KW-1185">Reference proteome</keyword>
<feature type="compositionally biased region" description="Polar residues" evidence="5">
    <location>
        <begin position="424"/>
        <end position="434"/>
    </location>
</feature>
<dbReference type="InterPro" id="IPR004853">
    <property type="entry name" value="Sugar_P_trans_dom"/>
</dbReference>
<evidence type="ECO:0000313" key="9">
    <source>
        <dbReference type="Proteomes" id="UP000077266"/>
    </source>
</evidence>
<feature type="transmembrane region" description="Helical" evidence="6">
    <location>
        <begin position="73"/>
        <end position="96"/>
    </location>
</feature>
<keyword evidence="3 6" id="KW-1133">Transmembrane helix</keyword>
<feature type="transmembrane region" description="Helical" evidence="6">
    <location>
        <begin position="141"/>
        <end position="161"/>
    </location>
</feature>
<feature type="domain" description="Sugar phosphate transporter" evidence="7">
    <location>
        <begin position="46"/>
        <end position="343"/>
    </location>
</feature>
<evidence type="ECO:0000256" key="5">
    <source>
        <dbReference type="SAM" id="MobiDB-lite"/>
    </source>
</evidence>
<dbReference type="InParanoid" id="A0A165I370"/>
<proteinExistence type="predicted"/>
<evidence type="ECO:0000313" key="8">
    <source>
        <dbReference type="EMBL" id="KZV92830.1"/>
    </source>
</evidence>
<evidence type="ECO:0000256" key="1">
    <source>
        <dbReference type="ARBA" id="ARBA00004141"/>
    </source>
</evidence>
<dbReference type="GO" id="GO:0016020">
    <property type="term" value="C:membrane"/>
    <property type="evidence" value="ECO:0007669"/>
    <property type="project" value="UniProtKB-SubCell"/>
</dbReference>
<comment type="subcellular location">
    <subcellularLocation>
        <location evidence="1">Membrane</location>
        <topology evidence="1">Multi-pass membrane protein</topology>
    </subcellularLocation>
</comment>
<evidence type="ECO:0000256" key="4">
    <source>
        <dbReference type="ARBA" id="ARBA00023136"/>
    </source>
</evidence>
<dbReference type="EMBL" id="KV426001">
    <property type="protein sequence ID" value="KZV92830.1"/>
    <property type="molecule type" value="Genomic_DNA"/>
</dbReference>
<reference evidence="8 9" key="1">
    <citation type="journal article" date="2016" name="Mol. Biol. Evol.">
        <title>Comparative Genomics of Early-Diverging Mushroom-Forming Fungi Provides Insights into the Origins of Lignocellulose Decay Capabilities.</title>
        <authorList>
            <person name="Nagy L.G."/>
            <person name="Riley R."/>
            <person name="Tritt A."/>
            <person name="Adam C."/>
            <person name="Daum C."/>
            <person name="Floudas D."/>
            <person name="Sun H."/>
            <person name="Yadav J.S."/>
            <person name="Pangilinan J."/>
            <person name="Larsson K.H."/>
            <person name="Matsuura K."/>
            <person name="Barry K."/>
            <person name="Labutti K."/>
            <person name="Kuo R."/>
            <person name="Ohm R.A."/>
            <person name="Bhattacharya S.S."/>
            <person name="Shirouzu T."/>
            <person name="Yoshinaga Y."/>
            <person name="Martin F.M."/>
            <person name="Grigoriev I.V."/>
            <person name="Hibbett D.S."/>
        </authorList>
    </citation>
    <scope>NUCLEOTIDE SEQUENCE [LARGE SCALE GENOMIC DNA]</scope>
    <source>
        <strain evidence="8 9">HHB12029</strain>
    </source>
</reference>
<evidence type="ECO:0000256" key="3">
    <source>
        <dbReference type="ARBA" id="ARBA00022989"/>
    </source>
</evidence>
<gene>
    <name evidence="8" type="ORF">EXIGLDRAFT_836183</name>
</gene>
<dbReference type="FunCoup" id="A0A165I370">
    <property type="interactions" value="487"/>
</dbReference>
<organism evidence="8 9">
    <name type="scientific">Exidia glandulosa HHB12029</name>
    <dbReference type="NCBI Taxonomy" id="1314781"/>
    <lineage>
        <taxon>Eukaryota</taxon>
        <taxon>Fungi</taxon>
        <taxon>Dikarya</taxon>
        <taxon>Basidiomycota</taxon>
        <taxon>Agaricomycotina</taxon>
        <taxon>Agaricomycetes</taxon>
        <taxon>Auriculariales</taxon>
        <taxon>Exidiaceae</taxon>
        <taxon>Exidia</taxon>
    </lineage>
</organism>
<protein>
    <submittedName>
        <fullName evidence="8">TPT-domain-containing protein</fullName>
    </submittedName>
</protein>
<dbReference type="STRING" id="1314781.A0A165I370"/>
<feature type="compositionally biased region" description="Basic and acidic residues" evidence="5">
    <location>
        <begin position="389"/>
        <end position="401"/>
    </location>
</feature>
<keyword evidence="2 6" id="KW-0812">Transmembrane</keyword>
<dbReference type="OrthoDB" id="18894at2759"/>
<dbReference type="AlphaFoldDB" id="A0A165I370"/>
<dbReference type="InterPro" id="IPR050186">
    <property type="entry name" value="TPT_transporter"/>
</dbReference>